<feature type="domain" description="Smf/DprA SLOG" evidence="2">
    <location>
        <begin position="99"/>
        <end position="308"/>
    </location>
</feature>
<dbReference type="EMBL" id="CP044548">
    <property type="protein sequence ID" value="QFQ30536.2"/>
    <property type="molecule type" value="Genomic_DNA"/>
</dbReference>
<sequence>MSAPLRTPRPGEQRVAHDMVGTDERRARLAWAAVLEIGQERASHDPPALCRSIREHGHVGAWHRLVAGELRGADGARARVLQTDVDAELSRVERVGARVVVPGDDEWPDGLADERVEPHVLYLRGTGHLRHVAARAVGVVGSRASTGYGEAVARDLGAGLSSRGWGVVSGAAFGIDAAAHLGALAVGGPGVAVLACGPDQVYPQAHRRLVDEIAQTGVVVTEQPVGRVARRHRFLTRNRLIAALSRCVVVVEAGPRSGSLNTAGWAEALGRPVGAVPGPVTSMASAGCHERISRGEAHLVTDAEDVLRLAAPIGDPDLLAREDVGALGPAREADALTQHQRQVYDVLAPRRESSVGHIATELALPVTEVLTQLAALQLEGFAAQGESGWVRRHPAGSPHR</sequence>
<dbReference type="InterPro" id="IPR003488">
    <property type="entry name" value="DprA"/>
</dbReference>
<dbReference type="NCBIfam" id="TIGR00732">
    <property type="entry name" value="dprA"/>
    <property type="match status" value="1"/>
</dbReference>
<dbReference type="Proteomes" id="UP000271708">
    <property type="component" value="Chromosome"/>
</dbReference>
<evidence type="ECO:0000259" key="2">
    <source>
        <dbReference type="Pfam" id="PF02481"/>
    </source>
</evidence>
<evidence type="ECO:0000313" key="3">
    <source>
        <dbReference type="EMBL" id="QFQ30536.2"/>
    </source>
</evidence>
<dbReference type="PANTHER" id="PTHR43022">
    <property type="entry name" value="PROTEIN SMF"/>
    <property type="match status" value="1"/>
</dbReference>
<dbReference type="KEGG" id="jme:EEW87_009865"/>
<evidence type="ECO:0000313" key="4">
    <source>
        <dbReference type="Proteomes" id="UP000271708"/>
    </source>
</evidence>
<dbReference type="GeneID" id="59161472"/>
<dbReference type="RefSeq" id="WP_123093263.1">
    <property type="nucleotide sequence ID" value="NZ_CP044548.2"/>
</dbReference>
<dbReference type="GO" id="GO:0009294">
    <property type="term" value="P:DNA-mediated transformation"/>
    <property type="evidence" value="ECO:0007669"/>
    <property type="project" value="InterPro"/>
</dbReference>
<dbReference type="AlphaFoldDB" id="A0A5P8FLV6"/>
<dbReference type="InterPro" id="IPR057666">
    <property type="entry name" value="DrpA_SLOG"/>
</dbReference>
<evidence type="ECO:0000256" key="1">
    <source>
        <dbReference type="ARBA" id="ARBA00006525"/>
    </source>
</evidence>
<dbReference type="Pfam" id="PF02481">
    <property type="entry name" value="DNA_processg_A"/>
    <property type="match status" value="1"/>
</dbReference>
<protein>
    <submittedName>
        <fullName evidence="3">DNA-protecting protein DprA</fullName>
    </submittedName>
</protein>
<dbReference type="Gene3D" id="3.40.50.450">
    <property type="match status" value="1"/>
</dbReference>
<proteinExistence type="inferred from homology"/>
<dbReference type="PANTHER" id="PTHR43022:SF1">
    <property type="entry name" value="PROTEIN SMF"/>
    <property type="match status" value="1"/>
</dbReference>
<organism evidence="3 4">
    <name type="scientific">Janibacter melonis</name>
    <dbReference type="NCBI Taxonomy" id="262209"/>
    <lineage>
        <taxon>Bacteria</taxon>
        <taxon>Bacillati</taxon>
        <taxon>Actinomycetota</taxon>
        <taxon>Actinomycetes</taxon>
        <taxon>Micrococcales</taxon>
        <taxon>Intrasporangiaceae</taxon>
        <taxon>Janibacter</taxon>
    </lineage>
</organism>
<comment type="similarity">
    <text evidence="1">Belongs to the DprA/Smf family.</text>
</comment>
<name>A0A5P8FLV6_9MICO</name>
<accession>A0A5P8FLV6</accession>
<dbReference type="SUPFAM" id="SSF102405">
    <property type="entry name" value="MCP/YpsA-like"/>
    <property type="match status" value="1"/>
</dbReference>
<reference evidence="3 4" key="1">
    <citation type="submission" date="2019-09" db="EMBL/GenBank/DDBJ databases">
        <title>Complete Genome Sequence of Janibacter melonis M714 with both human health impact and industrial applications.</title>
        <authorList>
            <person name="Jin M."/>
            <person name="Zhao Q.R."/>
        </authorList>
    </citation>
    <scope>NUCLEOTIDE SEQUENCE [LARGE SCALE GENOMIC DNA]</scope>
    <source>
        <strain evidence="3 4">M714</strain>
    </source>
</reference>
<gene>
    <name evidence="3" type="primary">dprA</name>
    <name evidence="3" type="ORF">EEW87_009865</name>
</gene>